<reference evidence="1 2" key="1">
    <citation type="submission" date="2023-10" db="EMBL/GenBank/DDBJ databases">
        <title>Draft genome sequence of Xylaria bambusicola isolate GMP-LS, the root and basal stem rot pathogen of sugarcane in Indonesia.</title>
        <authorList>
            <person name="Selvaraj P."/>
            <person name="Muralishankar V."/>
            <person name="Muruganantham S."/>
            <person name="Sp S."/>
            <person name="Haryani S."/>
            <person name="Lau K.J.X."/>
            <person name="Naqvi N.I."/>
        </authorList>
    </citation>
    <scope>NUCLEOTIDE SEQUENCE [LARGE SCALE GENOMIC DNA]</scope>
    <source>
        <strain evidence="1">GMP-LS</strain>
    </source>
</reference>
<gene>
    <name evidence="1" type="ORF">RRF57_005608</name>
</gene>
<comment type="caution">
    <text evidence="1">The sequence shown here is derived from an EMBL/GenBank/DDBJ whole genome shotgun (WGS) entry which is preliminary data.</text>
</comment>
<dbReference type="EMBL" id="JAWHQM010000013">
    <property type="protein sequence ID" value="KAK5629893.1"/>
    <property type="molecule type" value="Genomic_DNA"/>
</dbReference>
<accession>A0AAN7UI65</accession>
<evidence type="ECO:0000313" key="1">
    <source>
        <dbReference type="EMBL" id="KAK5629893.1"/>
    </source>
</evidence>
<proteinExistence type="predicted"/>
<organism evidence="1 2">
    <name type="scientific">Xylaria bambusicola</name>
    <dbReference type="NCBI Taxonomy" id="326684"/>
    <lineage>
        <taxon>Eukaryota</taxon>
        <taxon>Fungi</taxon>
        <taxon>Dikarya</taxon>
        <taxon>Ascomycota</taxon>
        <taxon>Pezizomycotina</taxon>
        <taxon>Sordariomycetes</taxon>
        <taxon>Xylariomycetidae</taxon>
        <taxon>Xylariales</taxon>
        <taxon>Xylariaceae</taxon>
        <taxon>Xylaria</taxon>
    </lineage>
</organism>
<keyword evidence="2" id="KW-1185">Reference proteome</keyword>
<dbReference type="AlphaFoldDB" id="A0AAN7UI65"/>
<evidence type="ECO:0000313" key="2">
    <source>
        <dbReference type="Proteomes" id="UP001305414"/>
    </source>
</evidence>
<name>A0AAN7UI65_9PEZI</name>
<dbReference type="Proteomes" id="UP001305414">
    <property type="component" value="Unassembled WGS sequence"/>
</dbReference>
<sequence>MNEYSLCIPRRSNIVTNNPVRQDLGERYRSVVSQYFWQKSLSKRAAEGSKAGVISSIELAQKCRLMVSENLSHATLQPTGSVSALCNVSATRRCNYEYSSSDSIEEGISTTTETDKLRDEYLSLIEAIDYCIDCLARPPPIL</sequence>
<protein>
    <submittedName>
        <fullName evidence="1">Uncharacterized protein</fullName>
    </submittedName>
</protein>